<evidence type="ECO:0000313" key="1">
    <source>
        <dbReference type="EMBL" id="PKT67899.1"/>
    </source>
</evidence>
<proteinExistence type="predicted"/>
<comment type="caution">
    <text evidence="1">The sequence shown here is derived from an EMBL/GenBank/DDBJ whole genome shotgun (WGS) entry which is preliminary data.</text>
</comment>
<reference evidence="1 2" key="1">
    <citation type="submission" date="2017-12" db="EMBL/GenBank/DDBJ databases">
        <title>Streptomyces populusis sp. nov., a novel endophytic actinobacterium isolated from stems of Populus adenopoda Maxim.</title>
        <authorList>
            <person name="Wang Z."/>
        </authorList>
    </citation>
    <scope>NUCLEOTIDE SEQUENCE [LARGE SCALE GENOMIC DNA]</scope>
    <source>
        <strain evidence="1 2">A249</strain>
    </source>
</reference>
<sequence length="80" mass="8875">MRSLNAQTANRPDLVLTTLQRWKRSGRLADEHFASIARGTLRNRLKEDWPSAYAILSYVHDASIALPSSWSAPNSATAPP</sequence>
<dbReference type="OrthoDB" id="9797162at2"/>
<name>A0A2I0SDB1_9ACTN</name>
<dbReference type="RefSeq" id="WP_103554164.1">
    <property type="nucleotide sequence ID" value="NZ_KZ626978.1"/>
</dbReference>
<organism evidence="1 2">
    <name type="scientific">Streptomyces populi</name>
    <dbReference type="NCBI Taxonomy" id="2058924"/>
    <lineage>
        <taxon>Bacteria</taxon>
        <taxon>Bacillati</taxon>
        <taxon>Actinomycetota</taxon>
        <taxon>Actinomycetes</taxon>
        <taxon>Kitasatosporales</taxon>
        <taxon>Streptomycetaceae</taxon>
        <taxon>Streptomyces</taxon>
    </lineage>
</organism>
<evidence type="ECO:0000313" key="2">
    <source>
        <dbReference type="Proteomes" id="UP000236178"/>
    </source>
</evidence>
<dbReference type="Proteomes" id="UP000236178">
    <property type="component" value="Unassembled WGS sequence"/>
</dbReference>
<gene>
    <name evidence="1" type="ORF">CW362_38045</name>
</gene>
<dbReference type="AlphaFoldDB" id="A0A2I0SDB1"/>
<protein>
    <submittedName>
        <fullName evidence="1">Uncharacterized protein</fullName>
    </submittedName>
</protein>
<accession>A0A2I0SDB1</accession>
<keyword evidence="2" id="KW-1185">Reference proteome</keyword>
<dbReference type="EMBL" id="PJOS01000140">
    <property type="protein sequence ID" value="PKT67899.1"/>
    <property type="molecule type" value="Genomic_DNA"/>
</dbReference>